<dbReference type="Proteomes" id="UP000283530">
    <property type="component" value="Unassembled WGS sequence"/>
</dbReference>
<dbReference type="FunFam" id="3.60.40.10:FF:000024">
    <property type="entry name" value="probable protein phosphatase 2C 33"/>
    <property type="match status" value="1"/>
</dbReference>
<comment type="cofactor">
    <cofactor evidence="2">
        <name>Mg(2+)</name>
        <dbReference type="ChEBI" id="CHEBI:18420"/>
    </cofactor>
</comment>
<comment type="catalytic activity">
    <reaction evidence="10">
        <text>O-phospho-L-seryl-[protein] + H2O = L-seryl-[protein] + phosphate</text>
        <dbReference type="Rhea" id="RHEA:20629"/>
        <dbReference type="Rhea" id="RHEA-COMP:9863"/>
        <dbReference type="Rhea" id="RHEA-COMP:11604"/>
        <dbReference type="ChEBI" id="CHEBI:15377"/>
        <dbReference type="ChEBI" id="CHEBI:29999"/>
        <dbReference type="ChEBI" id="CHEBI:43474"/>
        <dbReference type="ChEBI" id="CHEBI:83421"/>
        <dbReference type="EC" id="3.1.3.16"/>
    </reaction>
</comment>
<dbReference type="InterPro" id="IPR015655">
    <property type="entry name" value="PP2C"/>
</dbReference>
<comment type="cofactor">
    <cofactor evidence="1">
        <name>Mn(2+)</name>
        <dbReference type="ChEBI" id="CHEBI:29035"/>
    </cofactor>
</comment>
<evidence type="ECO:0000256" key="4">
    <source>
        <dbReference type="ARBA" id="ARBA00013081"/>
    </source>
</evidence>
<keyword evidence="8" id="KW-0904">Protein phosphatase</keyword>
<comment type="catalytic activity">
    <reaction evidence="11">
        <text>O-phospho-L-threonyl-[protein] + H2O = L-threonyl-[protein] + phosphate</text>
        <dbReference type="Rhea" id="RHEA:47004"/>
        <dbReference type="Rhea" id="RHEA-COMP:11060"/>
        <dbReference type="Rhea" id="RHEA-COMP:11605"/>
        <dbReference type="ChEBI" id="CHEBI:15377"/>
        <dbReference type="ChEBI" id="CHEBI:30013"/>
        <dbReference type="ChEBI" id="CHEBI:43474"/>
        <dbReference type="ChEBI" id="CHEBI:61977"/>
        <dbReference type="EC" id="3.1.3.16"/>
    </reaction>
</comment>
<evidence type="ECO:0000313" key="14">
    <source>
        <dbReference type="Proteomes" id="UP000283530"/>
    </source>
</evidence>
<dbReference type="InterPro" id="IPR001932">
    <property type="entry name" value="PPM-type_phosphatase-like_dom"/>
</dbReference>
<proteinExistence type="inferred from homology"/>
<evidence type="ECO:0000256" key="3">
    <source>
        <dbReference type="ARBA" id="ARBA00006702"/>
    </source>
</evidence>
<organism evidence="13 14">
    <name type="scientific">Cinnamomum micranthum f. kanehirae</name>
    <dbReference type="NCBI Taxonomy" id="337451"/>
    <lineage>
        <taxon>Eukaryota</taxon>
        <taxon>Viridiplantae</taxon>
        <taxon>Streptophyta</taxon>
        <taxon>Embryophyta</taxon>
        <taxon>Tracheophyta</taxon>
        <taxon>Spermatophyta</taxon>
        <taxon>Magnoliopsida</taxon>
        <taxon>Magnoliidae</taxon>
        <taxon>Laurales</taxon>
        <taxon>Lauraceae</taxon>
        <taxon>Cinnamomum</taxon>
    </lineage>
</organism>
<dbReference type="Gene3D" id="3.60.40.10">
    <property type="entry name" value="PPM-type phosphatase domain"/>
    <property type="match status" value="2"/>
</dbReference>
<evidence type="ECO:0000256" key="9">
    <source>
        <dbReference type="ARBA" id="ARBA00023211"/>
    </source>
</evidence>
<dbReference type="SUPFAM" id="SSF81606">
    <property type="entry name" value="PP2C-like"/>
    <property type="match status" value="2"/>
</dbReference>
<dbReference type="InterPro" id="IPR036457">
    <property type="entry name" value="PPM-type-like_dom_sf"/>
</dbReference>
<name>A0A3S3N387_9MAGN</name>
<protein>
    <recommendedName>
        <fullName evidence="4">protein-serine/threonine phosphatase</fullName>
        <ecNumber evidence="4">3.1.3.16</ecNumber>
    </recommendedName>
</protein>
<evidence type="ECO:0000256" key="2">
    <source>
        <dbReference type="ARBA" id="ARBA00001946"/>
    </source>
</evidence>
<feature type="domain" description="PPM-type phosphatase" evidence="12">
    <location>
        <begin position="79"/>
        <end position="404"/>
    </location>
</feature>
<dbReference type="PROSITE" id="PS51746">
    <property type="entry name" value="PPM_2"/>
    <property type="match status" value="2"/>
</dbReference>
<comment type="similarity">
    <text evidence="3">Belongs to the PP2C family.</text>
</comment>
<dbReference type="STRING" id="337451.A0A3S3N387"/>
<dbReference type="OrthoDB" id="416093at2759"/>
<feature type="domain" description="PPM-type phosphatase" evidence="12">
    <location>
        <begin position="521"/>
        <end position="834"/>
    </location>
</feature>
<evidence type="ECO:0000256" key="5">
    <source>
        <dbReference type="ARBA" id="ARBA00022723"/>
    </source>
</evidence>
<dbReference type="Pfam" id="PF00481">
    <property type="entry name" value="PP2C"/>
    <property type="match status" value="2"/>
</dbReference>
<dbReference type="AlphaFoldDB" id="A0A3S3N387"/>
<dbReference type="SMART" id="SM00332">
    <property type="entry name" value="PP2Cc"/>
    <property type="match status" value="2"/>
</dbReference>
<keyword evidence="9" id="KW-0464">Manganese</keyword>
<keyword evidence="14" id="KW-1185">Reference proteome</keyword>
<comment type="caution">
    <text evidence="13">The sequence shown here is derived from an EMBL/GenBank/DDBJ whole genome shotgun (WGS) entry which is preliminary data.</text>
</comment>
<evidence type="ECO:0000259" key="12">
    <source>
        <dbReference type="PROSITE" id="PS51746"/>
    </source>
</evidence>
<dbReference type="EC" id="3.1.3.16" evidence="4"/>
<evidence type="ECO:0000313" key="13">
    <source>
        <dbReference type="EMBL" id="RWR95089.1"/>
    </source>
</evidence>
<keyword evidence="7" id="KW-0460">Magnesium</keyword>
<evidence type="ECO:0000256" key="7">
    <source>
        <dbReference type="ARBA" id="ARBA00022842"/>
    </source>
</evidence>
<evidence type="ECO:0000256" key="1">
    <source>
        <dbReference type="ARBA" id="ARBA00001936"/>
    </source>
</evidence>
<evidence type="ECO:0000256" key="6">
    <source>
        <dbReference type="ARBA" id="ARBA00022801"/>
    </source>
</evidence>
<dbReference type="EMBL" id="QPKB01000011">
    <property type="protein sequence ID" value="RWR95089.1"/>
    <property type="molecule type" value="Genomic_DNA"/>
</dbReference>
<sequence length="847" mass="93812">MGSCVSSLEDQQKEDVEEVKLDCNGNEKTIKENTPNANIIGLRGPFDFEFLRKNGGIIEEDDLHRISSRICLSGASASRLAFLHTQQGTRTKVKDVNQDAMLVWENFCSREDTIFCGVFDGHGPFGHVVSKKVRDSLPFILLCLWKASIDDVHGPYAYSSVLERIRFAEITSTSSDDEWSKPLDNELKKLPEKHLKLKHSLLKAFKLMNEELERLHPEIDVLNSGTTAVTLIKQVVYPHDGQDLVIGNVGDSRAVLGTRDKGNALVAIQLTVDFKPDLPREAARIEKHGGIVHTEEGGVPRFYAKYADVDLAMSRAFGDFELKQYGLISVPEISYHQITQRDEFIIVATDGVWDVLSNQKAVDIVASTPCRGAAAKALVDCAQRAWNQSSADYCDDCTAVCLFLDSCTTTSRGTAGWKSQTSVSDASWVVEGSACTKDEKLRNSLMGPCLSSESQQKGDAEAIEQEWNRNEKSREANTPNANDIVLGGTFDLEFLRKGGVIGEDDLLRIGTRMFLSGHGRFASLYTCQGTRVVNQDAMLVWENFCSREDTIFCGVFDGHGPFGHMVSKKVRDSLPLKLSCLWEASDSDLIGLYATAMSSEEMKSSSLDNEWSESLDTYETKKFPDKHLKLKDSLLKAFKLMDEDLKLHPKIDSFDSGTTAVTLIKQGQDLLIGNVGDSRAILGTRDEDNKLIAIQLTVDLKPDLPREAARIRRHRGRVLASWDEGGLARVYPPSDDSIGLAMTRAFGDFYLKEYGLISVPEISFHRLTQRDEFIILATDGVWDVLSNKEAVDIVASTPHRAEAAKALVHHAGKAWKTKFSPSVRDDCAAVCLFLDPSTTTETETTNG</sequence>
<evidence type="ECO:0000256" key="11">
    <source>
        <dbReference type="ARBA" id="ARBA00048336"/>
    </source>
</evidence>
<dbReference type="GO" id="GO:0004722">
    <property type="term" value="F:protein serine/threonine phosphatase activity"/>
    <property type="evidence" value="ECO:0007669"/>
    <property type="project" value="UniProtKB-EC"/>
</dbReference>
<evidence type="ECO:0000256" key="8">
    <source>
        <dbReference type="ARBA" id="ARBA00022912"/>
    </source>
</evidence>
<dbReference type="GO" id="GO:0046872">
    <property type="term" value="F:metal ion binding"/>
    <property type="evidence" value="ECO:0007669"/>
    <property type="project" value="UniProtKB-KW"/>
</dbReference>
<accession>A0A3S3N387</accession>
<evidence type="ECO:0000256" key="10">
    <source>
        <dbReference type="ARBA" id="ARBA00047761"/>
    </source>
</evidence>
<dbReference type="CDD" id="cd00143">
    <property type="entry name" value="PP2Cc"/>
    <property type="match status" value="2"/>
</dbReference>
<keyword evidence="6" id="KW-0378">Hydrolase</keyword>
<keyword evidence="5" id="KW-0479">Metal-binding</keyword>
<reference evidence="13 14" key="1">
    <citation type="journal article" date="2019" name="Nat. Plants">
        <title>Stout camphor tree genome fills gaps in understanding of flowering plant genome evolution.</title>
        <authorList>
            <person name="Chaw S.M."/>
            <person name="Liu Y.C."/>
            <person name="Wu Y.W."/>
            <person name="Wang H.Y."/>
            <person name="Lin C.I."/>
            <person name="Wu C.S."/>
            <person name="Ke H.M."/>
            <person name="Chang L.Y."/>
            <person name="Hsu C.Y."/>
            <person name="Yang H.T."/>
            <person name="Sudianto E."/>
            <person name="Hsu M.H."/>
            <person name="Wu K.P."/>
            <person name="Wang L.N."/>
            <person name="Leebens-Mack J.H."/>
            <person name="Tsai I.J."/>
        </authorList>
    </citation>
    <scope>NUCLEOTIDE SEQUENCE [LARGE SCALE GENOMIC DNA]</scope>
    <source>
        <strain evidence="14">cv. Chaw 1501</strain>
        <tissue evidence="13">Young leaves</tissue>
    </source>
</reference>
<gene>
    <name evidence="13" type="ORF">CKAN_02441500</name>
</gene>
<dbReference type="PANTHER" id="PTHR47992">
    <property type="entry name" value="PROTEIN PHOSPHATASE"/>
    <property type="match status" value="1"/>
</dbReference>